<dbReference type="SUPFAM" id="SSF53448">
    <property type="entry name" value="Nucleotide-diphospho-sugar transferases"/>
    <property type="match status" value="1"/>
</dbReference>
<dbReference type="EMBL" id="HG793173">
    <property type="protein sequence ID" value="CRL29800.1"/>
    <property type="molecule type" value="Genomic_DNA"/>
</dbReference>
<dbReference type="InterPro" id="IPR029044">
    <property type="entry name" value="Nucleotide-diphossugar_trans"/>
</dbReference>
<evidence type="ECO:0000313" key="2">
    <source>
        <dbReference type="Proteomes" id="UP000053732"/>
    </source>
</evidence>
<dbReference type="GO" id="GO:0016757">
    <property type="term" value="F:glycosyltransferase activity"/>
    <property type="evidence" value="ECO:0007669"/>
    <property type="project" value="InterPro"/>
</dbReference>
<organism evidence="1 2">
    <name type="scientific">Penicillium camemberti (strain FM 013)</name>
    <dbReference type="NCBI Taxonomy" id="1429867"/>
    <lineage>
        <taxon>Eukaryota</taxon>
        <taxon>Fungi</taxon>
        <taxon>Dikarya</taxon>
        <taxon>Ascomycota</taxon>
        <taxon>Pezizomycotina</taxon>
        <taxon>Eurotiomycetes</taxon>
        <taxon>Eurotiomycetidae</taxon>
        <taxon>Eurotiales</taxon>
        <taxon>Aspergillaceae</taxon>
        <taxon>Penicillium</taxon>
    </lineage>
</organism>
<dbReference type="InterPro" id="IPR008441">
    <property type="entry name" value="AfumC-like_glycosyl_Trfase"/>
</dbReference>
<dbReference type="Pfam" id="PF05704">
    <property type="entry name" value="Caps_synth"/>
    <property type="match status" value="1"/>
</dbReference>
<keyword evidence="2" id="KW-1185">Reference proteome</keyword>
<dbReference type="AlphaFoldDB" id="A0A0G4PTE8"/>
<gene>
    <name evidence="1" type="ORF">PCAMFM013_S040g000026</name>
</gene>
<accession>A0A0G4PTE8</accession>
<proteinExistence type="predicted"/>
<sequence>MAIPTKEKGGCLTDANILSDLQTYKPLTDSDTRNVWAFWDKGLSNSPAWNQRNVISWVQRLSPKWTVRVLDLVEGSPNHVSQYIPREMLPDVFWNRTMTGPHVGQHSSDLIRLPLLYLYGGVWLDVGMLLFRSLDDLCWNALEDPETPYEVAAFKVSMGPELSFLFNGFIAARRGSVCIKYWHEIFRTLWDGAMSCVGMHSHPLLAHLPVYEPPSLNGKRPPFMYAQFADYLAQVFCLERLRHLVDSKTGWDGPKFFEEKVLLFDCVTEAYWAQRLTDWNGRKQYELLDLQRGEDGLDNARVKEAEALVQGVLGMSSTMKLSHGLVTAGREYLADIWDNPENHDADIRLGTFAAYLREASETFEQTKELVPLRMPVIEKALLRAGITEVVG</sequence>
<name>A0A0G4PTE8_PENC3</name>
<dbReference type="Proteomes" id="UP000053732">
    <property type="component" value="Unassembled WGS sequence"/>
</dbReference>
<protein>
    <submittedName>
        <fullName evidence="1">Str. FM013</fullName>
    </submittedName>
</protein>
<evidence type="ECO:0000313" key="1">
    <source>
        <dbReference type="EMBL" id="CRL29800.1"/>
    </source>
</evidence>
<reference evidence="1 2" key="1">
    <citation type="journal article" date="2014" name="Nat. Commun.">
        <title>Multiple recent horizontal transfers of a large genomic region in cheese making fungi.</title>
        <authorList>
            <person name="Cheeseman K."/>
            <person name="Ropars J."/>
            <person name="Renault P."/>
            <person name="Dupont J."/>
            <person name="Gouzy J."/>
            <person name="Branca A."/>
            <person name="Abraham A.L."/>
            <person name="Ceppi M."/>
            <person name="Conseiller E."/>
            <person name="Debuchy R."/>
            <person name="Malagnac F."/>
            <person name="Goarin A."/>
            <person name="Silar P."/>
            <person name="Lacoste S."/>
            <person name="Sallet E."/>
            <person name="Bensimon A."/>
            <person name="Giraud T."/>
            <person name="Brygoo Y."/>
        </authorList>
    </citation>
    <scope>NUCLEOTIDE SEQUENCE [LARGE SCALE GENOMIC DNA]</scope>
    <source>
        <strain evidence="2">FM 013</strain>
    </source>
</reference>
<dbReference type="Gene3D" id="3.90.550.20">
    <property type="match status" value="1"/>
</dbReference>